<keyword evidence="1" id="KW-1133">Transmembrane helix</keyword>
<gene>
    <name evidence="2" type="ORF">LCGC14_2498500</name>
</gene>
<name>A0A0F9BQL2_9ZZZZ</name>
<dbReference type="AlphaFoldDB" id="A0A0F9BQL2"/>
<feature type="transmembrane region" description="Helical" evidence="1">
    <location>
        <begin position="407"/>
        <end position="434"/>
    </location>
</feature>
<dbReference type="Pfam" id="PF02616">
    <property type="entry name" value="SMC_ScpA"/>
    <property type="match status" value="1"/>
</dbReference>
<dbReference type="InterPro" id="IPR003768">
    <property type="entry name" value="ScpA"/>
</dbReference>
<dbReference type="PANTHER" id="PTHR33969">
    <property type="entry name" value="SEGREGATION AND CONDENSATION PROTEIN A"/>
    <property type="match status" value="1"/>
</dbReference>
<feature type="transmembrane region" description="Helical" evidence="1">
    <location>
        <begin position="322"/>
        <end position="346"/>
    </location>
</feature>
<sequence length="463" mass="53874">MEKKEEKKLKNVNPKQEQVHDLLFNKEVGWQEIIYDLINTGQLDPWDVDITLLTNKYLEKLHELEEDYFISSKVLLAAALLLRIKSEILLNKYIKSIDEILFGKKDTKPRQIERIELENEIPELRRMWGNQLLIVQNLTSFIQEFDQNIANIDDPDFYFYKSEHLTLMYMSNAKYFDSLDIGATLRKLELLRSDVEENILGGNDRWFSGWFSDNVYWTLKEIENQVTFLLVMLFLFSSPVFILALFLAYYSFGLIKRQKFQQLGVMLSRGIKRSQLSILLILEVFVSLIIAIIMGILLSIPFSTIFVQSSGLLEFDNPRSPVILLLDLVRFITPIGFILIVITNLFSIYRTSNITLATIEKHMNKEQTDPFWQKKYLDVVFLILGIGIILVVSEINLRQDRDMNLAFLNFLLIPAPILLVTGAVMFISRIFVIVTDRISVLLWKKKSGLLSFSLKNVVRHKQA</sequence>
<protein>
    <recommendedName>
        <fullName evidence="3">ABC3 transporter permease protein domain-containing protein</fullName>
    </recommendedName>
</protein>
<evidence type="ECO:0000256" key="1">
    <source>
        <dbReference type="SAM" id="Phobius"/>
    </source>
</evidence>
<keyword evidence="1" id="KW-0812">Transmembrane</keyword>
<reference evidence="2" key="1">
    <citation type="journal article" date="2015" name="Nature">
        <title>Complex archaea that bridge the gap between prokaryotes and eukaryotes.</title>
        <authorList>
            <person name="Spang A."/>
            <person name="Saw J.H."/>
            <person name="Jorgensen S.L."/>
            <person name="Zaremba-Niedzwiedzka K."/>
            <person name="Martijn J."/>
            <person name="Lind A.E."/>
            <person name="van Eijk R."/>
            <person name="Schleper C."/>
            <person name="Guy L."/>
            <person name="Ettema T.J."/>
        </authorList>
    </citation>
    <scope>NUCLEOTIDE SEQUENCE</scope>
</reference>
<dbReference type="Gene3D" id="6.10.250.2410">
    <property type="match status" value="1"/>
</dbReference>
<feature type="transmembrane region" description="Helical" evidence="1">
    <location>
        <begin position="376"/>
        <end position="395"/>
    </location>
</feature>
<dbReference type="EMBL" id="LAZR01039782">
    <property type="protein sequence ID" value="KKL16147.1"/>
    <property type="molecule type" value="Genomic_DNA"/>
</dbReference>
<accession>A0A0F9BQL2</accession>
<feature type="non-terminal residue" evidence="2">
    <location>
        <position position="463"/>
    </location>
</feature>
<dbReference type="PANTHER" id="PTHR33969:SF2">
    <property type="entry name" value="SEGREGATION AND CONDENSATION PROTEIN A"/>
    <property type="match status" value="1"/>
</dbReference>
<organism evidence="2">
    <name type="scientific">marine sediment metagenome</name>
    <dbReference type="NCBI Taxonomy" id="412755"/>
    <lineage>
        <taxon>unclassified sequences</taxon>
        <taxon>metagenomes</taxon>
        <taxon>ecological metagenomes</taxon>
    </lineage>
</organism>
<feature type="transmembrane region" description="Helical" evidence="1">
    <location>
        <begin position="228"/>
        <end position="255"/>
    </location>
</feature>
<evidence type="ECO:0008006" key="3">
    <source>
        <dbReference type="Google" id="ProtNLM"/>
    </source>
</evidence>
<comment type="caution">
    <text evidence="2">The sequence shown here is derived from an EMBL/GenBank/DDBJ whole genome shotgun (WGS) entry which is preliminary data.</text>
</comment>
<feature type="transmembrane region" description="Helical" evidence="1">
    <location>
        <begin position="276"/>
        <end position="302"/>
    </location>
</feature>
<keyword evidence="1" id="KW-0472">Membrane</keyword>
<evidence type="ECO:0000313" key="2">
    <source>
        <dbReference type="EMBL" id="KKL16147.1"/>
    </source>
</evidence>
<proteinExistence type="predicted"/>